<dbReference type="Proteomes" id="UP000067008">
    <property type="component" value="Chromosome 2"/>
</dbReference>
<dbReference type="AlphaFoldDB" id="A0AAD1BJ37"/>
<reference evidence="2 3" key="1">
    <citation type="submission" date="2015-07" db="EMBL/GenBank/DDBJ databases">
        <title>Complete genome sequence of Prevotella intermedia strain 17-2.</title>
        <authorList>
            <person name="Nambu T."/>
        </authorList>
    </citation>
    <scope>NUCLEOTIDE SEQUENCE [LARGE SCALE GENOMIC DNA]</scope>
    <source>
        <strain evidence="2 3">17-2</strain>
    </source>
</reference>
<dbReference type="NCBIfam" id="TIGR01641">
    <property type="entry name" value="phageSPP1_gp7"/>
    <property type="match status" value="1"/>
</dbReference>
<feature type="domain" description="Phage head morphogenesis" evidence="1">
    <location>
        <begin position="91"/>
        <end position="180"/>
    </location>
</feature>
<organism evidence="2 3">
    <name type="scientific">Prevotella intermedia</name>
    <dbReference type="NCBI Taxonomy" id="28131"/>
    <lineage>
        <taxon>Bacteria</taxon>
        <taxon>Pseudomonadati</taxon>
        <taxon>Bacteroidota</taxon>
        <taxon>Bacteroidia</taxon>
        <taxon>Bacteroidales</taxon>
        <taxon>Prevotellaceae</taxon>
        <taxon>Prevotella</taxon>
    </lineage>
</organism>
<protein>
    <submittedName>
        <fullName evidence="2">Phage (Mu-like) virion morphogenesis protein</fullName>
    </submittedName>
</protein>
<gene>
    <name evidence="2" type="ORF">PI172_1806</name>
</gene>
<dbReference type="Pfam" id="PF04233">
    <property type="entry name" value="Phage_Mu_F"/>
    <property type="match status" value="1"/>
</dbReference>
<evidence type="ECO:0000313" key="3">
    <source>
        <dbReference type="Proteomes" id="UP000067008"/>
    </source>
</evidence>
<dbReference type="InterPro" id="IPR006528">
    <property type="entry name" value="Phage_head_morphogenesis_dom"/>
</dbReference>
<accession>A0AAD1BJ37</accession>
<evidence type="ECO:0000313" key="2">
    <source>
        <dbReference type="EMBL" id="BAR96534.1"/>
    </source>
</evidence>
<dbReference type="EMBL" id="AP014925">
    <property type="protein sequence ID" value="BAR96534.1"/>
    <property type="molecule type" value="Genomic_DNA"/>
</dbReference>
<proteinExistence type="predicted"/>
<sequence length="398" mass="46191">MFEGMMKTLYKVEGSQFQIDILETPKVQEFIGTHAAALDASFQKIDMSDTMRRRLERSNYIFSGMKTFHELNEAFPSLLDENGNRKPFERFLNDVQKIDDTYNRNYLRAEYNFVQASAQMAAKWEGFMQDGDRYNLQYRTAGDKKVRPEHASLDRVTLPITDSFWESYYPPNGWNCRCTVVQVLKDKYPVTPHDEAMARGEEATGKDTKGIFHFNAGMEQKSVPDYNPYTIRRCRDCDIAKGKLKLAFIPDNELCAACQLVRKCYGDKTKSQRTIERTHYLHEMQPLLKVKHEKTSSEGTIKVGFSTYGNKHLFSDTFGRSKVLRKEDLASLGEVLEKAVFIESSPLTHPRTDGIDWFYYYEGEIRGQKVRLNVARKADRKNNGFIRKTYFLYSVNDI</sequence>
<name>A0AAD1BJ37_PREIN</name>
<evidence type="ECO:0000259" key="1">
    <source>
        <dbReference type="Pfam" id="PF04233"/>
    </source>
</evidence>